<name>A0A9D1MHE0_9FIRM</name>
<dbReference type="PRINTS" id="PR00173">
    <property type="entry name" value="EDTRNSPORT"/>
</dbReference>
<keyword evidence="2" id="KW-0812">Transmembrane</keyword>
<evidence type="ECO:0000256" key="2">
    <source>
        <dbReference type="SAM" id="Phobius"/>
    </source>
</evidence>
<protein>
    <submittedName>
        <fullName evidence="3">Energy-coupled thiamine transporter ThiT</fullName>
    </submittedName>
</protein>
<feature type="transmembrane region" description="Helical" evidence="2">
    <location>
        <begin position="153"/>
        <end position="171"/>
    </location>
</feature>
<dbReference type="GO" id="GO:0005886">
    <property type="term" value="C:plasma membrane"/>
    <property type="evidence" value="ECO:0007669"/>
    <property type="project" value="InterPro"/>
</dbReference>
<evidence type="ECO:0000313" key="3">
    <source>
        <dbReference type="EMBL" id="HIU60553.1"/>
    </source>
</evidence>
<dbReference type="InterPro" id="IPR012651">
    <property type="entry name" value="Thia_Transptr_ThiT"/>
</dbReference>
<evidence type="ECO:0000313" key="4">
    <source>
        <dbReference type="Proteomes" id="UP000824094"/>
    </source>
</evidence>
<dbReference type="Gene3D" id="1.10.1760.20">
    <property type="match status" value="1"/>
</dbReference>
<keyword evidence="2" id="KW-1133">Transmembrane helix</keyword>
<gene>
    <name evidence="3" type="primary">thiT</name>
    <name evidence="3" type="ORF">IAB05_04115</name>
</gene>
<dbReference type="GO" id="GO:0015234">
    <property type="term" value="F:thiamine transmembrane transporter activity"/>
    <property type="evidence" value="ECO:0007669"/>
    <property type="project" value="InterPro"/>
</dbReference>
<accession>A0A9D1MHE0</accession>
<evidence type="ECO:0000256" key="1">
    <source>
        <dbReference type="SAM" id="MobiDB-lite"/>
    </source>
</evidence>
<feature type="transmembrane region" description="Helical" evidence="2">
    <location>
        <begin position="82"/>
        <end position="106"/>
    </location>
</feature>
<feature type="transmembrane region" description="Helical" evidence="2">
    <location>
        <begin position="52"/>
        <end position="70"/>
    </location>
</feature>
<feature type="transmembrane region" description="Helical" evidence="2">
    <location>
        <begin position="207"/>
        <end position="224"/>
    </location>
</feature>
<feature type="transmembrane region" description="Helical" evidence="2">
    <location>
        <begin position="283"/>
        <end position="308"/>
    </location>
</feature>
<feature type="transmembrane region" description="Helical" evidence="2">
    <location>
        <begin position="320"/>
        <end position="345"/>
    </location>
</feature>
<dbReference type="Proteomes" id="UP000824094">
    <property type="component" value="Unassembled WGS sequence"/>
</dbReference>
<reference evidence="3" key="1">
    <citation type="submission" date="2020-10" db="EMBL/GenBank/DDBJ databases">
        <authorList>
            <person name="Gilroy R."/>
        </authorList>
    </citation>
    <scope>NUCLEOTIDE SEQUENCE</scope>
    <source>
        <strain evidence="3">18911</strain>
    </source>
</reference>
<keyword evidence="2" id="KW-0472">Membrane</keyword>
<feature type="transmembrane region" description="Helical" evidence="2">
    <location>
        <begin position="20"/>
        <end position="40"/>
    </location>
</feature>
<dbReference type="Pfam" id="PF09515">
    <property type="entry name" value="Thia_YuaJ"/>
    <property type="match status" value="1"/>
</dbReference>
<feature type="transmembrane region" description="Helical" evidence="2">
    <location>
        <begin position="113"/>
        <end position="133"/>
    </location>
</feature>
<feature type="region of interest" description="Disordered" evidence="1">
    <location>
        <begin position="360"/>
        <end position="386"/>
    </location>
</feature>
<comment type="caution">
    <text evidence="3">The sequence shown here is derived from an EMBL/GenBank/DDBJ whole genome shotgun (WGS) entry which is preliminary data.</text>
</comment>
<feature type="transmembrane region" description="Helical" evidence="2">
    <location>
        <begin position="183"/>
        <end position="201"/>
    </location>
</feature>
<dbReference type="NCBIfam" id="TIGR02357">
    <property type="entry name" value="ECF_ThiT_YuaJ"/>
    <property type="match status" value="1"/>
</dbReference>
<dbReference type="EMBL" id="DVNF01000122">
    <property type="protein sequence ID" value="HIU60553.1"/>
    <property type="molecule type" value="Genomic_DNA"/>
</dbReference>
<organism evidence="3 4">
    <name type="scientific">Candidatus Stercoripulliclostridium merdigallinarum</name>
    <dbReference type="NCBI Taxonomy" id="2840951"/>
    <lineage>
        <taxon>Bacteria</taxon>
        <taxon>Bacillati</taxon>
        <taxon>Bacillota</taxon>
        <taxon>Clostridia</taxon>
        <taxon>Eubacteriales</taxon>
        <taxon>Candidatus Stercoripulliclostridium</taxon>
    </lineage>
</organism>
<proteinExistence type="predicted"/>
<dbReference type="AlphaFoldDB" id="A0A9D1MHE0"/>
<reference evidence="3" key="2">
    <citation type="journal article" date="2021" name="PeerJ">
        <title>Extensive microbial diversity within the chicken gut microbiome revealed by metagenomics and culture.</title>
        <authorList>
            <person name="Gilroy R."/>
            <person name="Ravi A."/>
            <person name="Getino M."/>
            <person name="Pursley I."/>
            <person name="Horton D.L."/>
            <person name="Alikhan N.F."/>
            <person name="Baker D."/>
            <person name="Gharbi K."/>
            <person name="Hall N."/>
            <person name="Watson M."/>
            <person name="Adriaenssens E.M."/>
            <person name="Foster-Nyarko E."/>
            <person name="Jarju S."/>
            <person name="Secka A."/>
            <person name="Antonio M."/>
            <person name="Oren A."/>
            <person name="Chaudhuri R.R."/>
            <person name="La Ragione R."/>
            <person name="Hildebrand F."/>
            <person name="Pallen M.J."/>
        </authorList>
    </citation>
    <scope>NUCLEOTIDE SEQUENCE</scope>
    <source>
        <strain evidence="3">18911</strain>
    </source>
</reference>
<sequence length="386" mass="41579">MFTDPFETLSAFEKAATVALYLTVALFVVGTVIGILLKKFRPENYRIFPKQAMAFAAGYAIGLIVLLMVLKLSEDGIEDMNTFIPIVVILAVMLAMVVAALIVAVVKPSASPLFAKISVAVIGVGILALFIGTMVNYSGAGYVERTVWDEVQLYLYTVLLIAAIVLIAVFCGKKTKPLDSKGIVYAALCIAMSFALSYIRFLQLPQGGSITLASLLPLMVFSYMYGIRKGVMAGVIYGFLQFIQAPWFTHPVQFLLDYPIAFGAIGLAGMFKDMKLFEKYPVVQILLGGVVGVIIRYFSHVVSGIFVFGSSDPENYGAVAWSFLYNSFAFGDMAIALAAGCALFASKNFLRALNSATVSRKNEASATDSGKTNASEAAETQTGESK</sequence>